<dbReference type="InterPro" id="IPR000544">
    <property type="entry name" value="Octanoyltransferase"/>
</dbReference>
<accession>A0A3G1KWX1</accession>
<evidence type="ECO:0000256" key="4">
    <source>
        <dbReference type="ARBA" id="ARBA00024732"/>
    </source>
</evidence>
<name>A0A3G1KWX1_FORW1</name>
<comment type="pathway">
    <text evidence="1 5">Protein modification; protein lipoylation via endogenous pathway; protein N(6)-(lipoyl)lysine from octanoyl-[acyl-carrier-protein]: step 1/2.</text>
</comment>
<dbReference type="GO" id="GO:0033819">
    <property type="term" value="F:lipoyl(octanoyl) transferase activity"/>
    <property type="evidence" value="ECO:0007669"/>
    <property type="project" value="UniProtKB-EC"/>
</dbReference>
<proteinExistence type="inferred from homology"/>
<protein>
    <recommendedName>
        <fullName evidence="5">Octanoyltransferase</fullName>
        <ecNumber evidence="5">2.3.1.181</ecNumber>
    </recommendedName>
</protein>
<feature type="domain" description="BPL/LPL catalytic" evidence="6">
    <location>
        <begin position="32"/>
        <end position="214"/>
    </location>
</feature>
<dbReference type="Gene3D" id="3.30.930.10">
    <property type="entry name" value="Bira Bifunctional Protein, Domain 2"/>
    <property type="match status" value="1"/>
</dbReference>
<comment type="function">
    <text evidence="4 5">Catalyzes the transfer of endogenously produced octanoic acid from octanoyl-acyl-carrier-protein onto the lipoyl domains of lipoate-dependent enzymes. Lipoyl-ACP can also act as a substrate although octanoyl-ACP is likely to be the physiological substrate.</text>
</comment>
<comment type="similarity">
    <text evidence="5">Belongs to the LipB family.</text>
</comment>
<dbReference type="Pfam" id="PF21948">
    <property type="entry name" value="LplA-B_cat"/>
    <property type="match status" value="1"/>
</dbReference>
<dbReference type="RefSeq" id="WP_148136305.1">
    <property type="nucleotide sequence ID" value="NZ_CP017634.1"/>
</dbReference>
<dbReference type="EMBL" id="CP017634">
    <property type="protein sequence ID" value="ATW26974.1"/>
    <property type="molecule type" value="Genomic_DNA"/>
</dbReference>
<reference evidence="7 8" key="1">
    <citation type="submission" date="2016-10" db="EMBL/GenBank/DDBJ databases">
        <title>Complete Genome Sequence of Peptococcaceae strain DCMF.</title>
        <authorList>
            <person name="Edwards R.J."/>
            <person name="Holland S.I."/>
            <person name="Deshpande N.P."/>
            <person name="Wong Y.K."/>
            <person name="Ertan H."/>
            <person name="Manefield M."/>
            <person name="Russell T.L."/>
            <person name="Lee M.J."/>
        </authorList>
    </citation>
    <scope>NUCLEOTIDE SEQUENCE [LARGE SCALE GENOMIC DNA]</scope>
    <source>
        <strain evidence="7 8">DCMF</strain>
    </source>
</reference>
<keyword evidence="2 5" id="KW-0808">Transferase</keyword>
<dbReference type="PIRSF" id="PIRSF016262">
    <property type="entry name" value="LPLase"/>
    <property type="match status" value="1"/>
</dbReference>
<comment type="catalytic activity">
    <reaction evidence="5">
        <text>octanoyl-[ACP] + L-lysyl-[protein] = N(6)-octanoyl-L-lysyl-[protein] + holo-[ACP] + H(+)</text>
        <dbReference type="Rhea" id="RHEA:17665"/>
        <dbReference type="Rhea" id="RHEA-COMP:9636"/>
        <dbReference type="Rhea" id="RHEA-COMP:9685"/>
        <dbReference type="Rhea" id="RHEA-COMP:9752"/>
        <dbReference type="Rhea" id="RHEA-COMP:9928"/>
        <dbReference type="ChEBI" id="CHEBI:15378"/>
        <dbReference type="ChEBI" id="CHEBI:29969"/>
        <dbReference type="ChEBI" id="CHEBI:64479"/>
        <dbReference type="ChEBI" id="CHEBI:78463"/>
        <dbReference type="ChEBI" id="CHEBI:78809"/>
        <dbReference type="EC" id="2.3.1.181"/>
    </reaction>
</comment>
<evidence type="ECO:0000313" key="8">
    <source>
        <dbReference type="Proteomes" id="UP000323521"/>
    </source>
</evidence>
<dbReference type="OrthoDB" id="9787898at2"/>
<dbReference type="PANTHER" id="PTHR10993:SF7">
    <property type="entry name" value="LIPOYLTRANSFERASE 2, MITOCHONDRIAL-RELATED"/>
    <property type="match status" value="1"/>
</dbReference>
<dbReference type="AlphaFoldDB" id="A0A3G1KWX1"/>
<dbReference type="NCBIfam" id="TIGR00214">
    <property type="entry name" value="lipB"/>
    <property type="match status" value="1"/>
</dbReference>
<dbReference type="InterPro" id="IPR045864">
    <property type="entry name" value="aa-tRNA-synth_II/BPL/LPL"/>
</dbReference>
<sequence>MNKSLQIINFGKREFSDFYKVNYRLWLQRLANDIIDSLVFVEHPHVILVGNQGNAKEIRFPYAMTRRVEIPVYEVDWEGDITYRGPGQLSVYPVLHLNRHGLGVEEMIGKFEQLLIHLFHQYGIKAHSIPGEKGVWVEKARIACIDLEVRQSVTRFSLAINVNPRLSLFRILQPDLNTAHGVTSLYQILKKKIDLEVLKSQFVDLFQREFGFRAEDASSF</sequence>
<dbReference type="GO" id="GO:0009249">
    <property type="term" value="P:protein lipoylation"/>
    <property type="evidence" value="ECO:0007669"/>
    <property type="project" value="InterPro"/>
</dbReference>
<keyword evidence="8" id="KW-1185">Reference proteome</keyword>
<evidence type="ECO:0000313" key="7">
    <source>
        <dbReference type="EMBL" id="ATW26974.1"/>
    </source>
</evidence>
<dbReference type="InterPro" id="IPR004143">
    <property type="entry name" value="BPL_LPL_catalytic"/>
</dbReference>
<keyword evidence="3 5" id="KW-0012">Acyltransferase</keyword>
<evidence type="ECO:0000256" key="2">
    <source>
        <dbReference type="ARBA" id="ARBA00022679"/>
    </source>
</evidence>
<dbReference type="KEGG" id="fwa:DCMF_21390"/>
<dbReference type="EC" id="2.3.1.181" evidence="5"/>
<evidence type="ECO:0000256" key="3">
    <source>
        <dbReference type="ARBA" id="ARBA00023315"/>
    </source>
</evidence>
<gene>
    <name evidence="7" type="ORF">DCMF_21390</name>
</gene>
<dbReference type="SUPFAM" id="SSF55681">
    <property type="entry name" value="Class II aaRS and biotin synthetases"/>
    <property type="match status" value="1"/>
</dbReference>
<evidence type="ECO:0000256" key="5">
    <source>
        <dbReference type="PIRNR" id="PIRNR016262"/>
    </source>
</evidence>
<dbReference type="Proteomes" id="UP000323521">
    <property type="component" value="Chromosome"/>
</dbReference>
<dbReference type="PROSITE" id="PS51733">
    <property type="entry name" value="BPL_LPL_CATALYTIC"/>
    <property type="match status" value="1"/>
</dbReference>
<evidence type="ECO:0000259" key="6">
    <source>
        <dbReference type="PROSITE" id="PS51733"/>
    </source>
</evidence>
<dbReference type="UniPathway" id="UPA00538">
    <property type="reaction ID" value="UER00592"/>
</dbReference>
<dbReference type="PANTHER" id="PTHR10993">
    <property type="entry name" value="OCTANOYLTRANSFERASE"/>
    <property type="match status" value="1"/>
</dbReference>
<evidence type="ECO:0000256" key="1">
    <source>
        <dbReference type="ARBA" id="ARBA00004821"/>
    </source>
</evidence>
<organism evidence="7 8">
    <name type="scientific">Formimonas warabiya</name>
    <dbReference type="NCBI Taxonomy" id="1761012"/>
    <lineage>
        <taxon>Bacteria</taxon>
        <taxon>Bacillati</taxon>
        <taxon>Bacillota</taxon>
        <taxon>Clostridia</taxon>
        <taxon>Eubacteriales</taxon>
        <taxon>Peptococcaceae</taxon>
        <taxon>Candidatus Formimonas</taxon>
    </lineage>
</organism>